<dbReference type="AlphaFoldDB" id="A0AAD7CKD5"/>
<dbReference type="InterPro" id="IPR027450">
    <property type="entry name" value="AlkB-like"/>
</dbReference>
<dbReference type="PANTHER" id="PTHR31573">
    <property type="entry name" value="ALPHA-KETOGLUTARATE-DEPENDENT DIOXYGENASE ALKB HOMOLOG 2"/>
    <property type="match status" value="1"/>
</dbReference>
<evidence type="ECO:0000313" key="4">
    <source>
        <dbReference type="EMBL" id="KAJ7650975.1"/>
    </source>
</evidence>
<feature type="binding site" evidence="1">
    <location>
        <position position="733"/>
    </location>
    <ligand>
        <name>2-oxoglutarate</name>
        <dbReference type="ChEBI" id="CHEBI:16810"/>
    </ligand>
</feature>
<dbReference type="SUPFAM" id="SSF51197">
    <property type="entry name" value="Clavaminate synthase-like"/>
    <property type="match status" value="1"/>
</dbReference>
<gene>
    <name evidence="4" type="ORF">FB45DRAFT_29111</name>
</gene>
<protein>
    <recommendedName>
        <fullName evidence="3">Alpha-ketoglutarate-dependent dioxygenase AlkB-like domain-containing protein</fullName>
    </recommendedName>
</protein>
<comment type="caution">
    <text evidence="4">The sequence shown here is derived from an EMBL/GenBank/DDBJ whole genome shotgun (WGS) entry which is preliminary data.</text>
</comment>
<dbReference type="InterPro" id="IPR032852">
    <property type="entry name" value="ALKBH2"/>
</dbReference>
<keyword evidence="5" id="KW-1185">Reference proteome</keyword>
<evidence type="ECO:0000313" key="5">
    <source>
        <dbReference type="Proteomes" id="UP001221142"/>
    </source>
</evidence>
<dbReference type="Pfam" id="PF13532">
    <property type="entry name" value="2OG-FeII_Oxy_2"/>
    <property type="match status" value="1"/>
</dbReference>
<dbReference type="GO" id="GO:0035516">
    <property type="term" value="F:broad specificity oxidative DNA demethylase activity"/>
    <property type="evidence" value="ECO:0007669"/>
    <property type="project" value="TreeGrafter"/>
</dbReference>
<dbReference type="GO" id="GO:0006307">
    <property type="term" value="P:DNA alkylation repair"/>
    <property type="evidence" value="ECO:0007669"/>
    <property type="project" value="TreeGrafter"/>
</dbReference>
<evidence type="ECO:0000256" key="1">
    <source>
        <dbReference type="PIRSR" id="PIRSR632852-1"/>
    </source>
</evidence>
<dbReference type="Proteomes" id="UP001221142">
    <property type="component" value="Unassembled WGS sequence"/>
</dbReference>
<reference evidence="4" key="1">
    <citation type="submission" date="2023-03" db="EMBL/GenBank/DDBJ databases">
        <title>Massive genome expansion in bonnet fungi (Mycena s.s.) driven by repeated elements and novel gene families across ecological guilds.</title>
        <authorList>
            <consortium name="Lawrence Berkeley National Laboratory"/>
            <person name="Harder C.B."/>
            <person name="Miyauchi S."/>
            <person name="Viragh M."/>
            <person name="Kuo A."/>
            <person name="Thoen E."/>
            <person name="Andreopoulos B."/>
            <person name="Lu D."/>
            <person name="Skrede I."/>
            <person name="Drula E."/>
            <person name="Henrissat B."/>
            <person name="Morin E."/>
            <person name="Kohler A."/>
            <person name="Barry K."/>
            <person name="LaButti K."/>
            <person name="Morin E."/>
            <person name="Salamov A."/>
            <person name="Lipzen A."/>
            <person name="Mereny Z."/>
            <person name="Hegedus B."/>
            <person name="Baldrian P."/>
            <person name="Stursova M."/>
            <person name="Weitz H."/>
            <person name="Taylor A."/>
            <person name="Grigoriev I.V."/>
            <person name="Nagy L.G."/>
            <person name="Martin F."/>
            <person name="Kauserud H."/>
        </authorList>
    </citation>
    <scope>NUCLEOTIDE SEQUENCE</scope>
    <source>
        <strain evidence="4">9284</strain>
    </source>
</reference>
<organism evidence="4 5">
    <name type="scientific">Roridomyces roridus</name>
    <dbReference type="NCBI Taxonomy" id="1738132"/>
    <lineage>
        <taxon>Eukaryota</taxon>
        <taxon>Fungi</taxon>
        <taxon>Dikarya</taxon>
        <taxon>Basidiomycota</taxon>
        <taxon>Agaricomycotina</taxon>
        <taxon>Agaricomycetes</taxon>
        <taxon>Agaricomycetidae</taxon>
        <taxon>Agaricales</taxon>
        <taxon>Marasmiineae</taxon>
        <taxon>Mycenaceae</taxon>
        <taxon>Roridomyces</taxon>
    </lineage>
</organism>
<feature type="binding site" evidence="1">
    <location>
        <position position="736"/>
    </location>
    <ligand>
        <name>substrate</name>
    </ligand>
</feature>
<dbReference type="PANTHER" id="PTHR31573:SF4">
    <property type="entry name" value="FE2OG DIOXYGENASE DOMAIN-CONTAINING PROTEIN"/>
    <property type="match status" value="1"/>
</dbReference>
<sequence length="828" mass="93298">MHPPKHLYDREILNDEPFASLFYARALTTLSRTQEKDFTENVVAQLKRVEGGRAAAKCWLEMAFAWRNMDHDCNLKIFVEFLWLLYKEEWSGAAHKYLESQLGSRPDIDTIPSHCSQQTKKTAKSSTRDRSIWDNRSTQETGEPPLKVQRRSHPRLPPLRISKTSLRTVARMSSDISGERQNGAPADVPHQNLAQRVATVAESSRRLPPGLRFSKMKLRVVETSLGDEGENMVLDLPEDCPPIAQASKEFVSWVARPVQPGILSATRINSYTYGWPDERGGFPPVWSTSRQEICETVPHFRRYQGGVYYKDAVAKGYLLSGFGAARDRFEEGGKLIISHGGGGKPQDRTGKERLDAVNQGHGDQSVCALLQNFEQGRPILLLVDDNYEHFPLKLWSKGIYIAVLGFYSIVDVWAEIQNVDGVDVTRILFVFQWIHEQGEPWWITQQPIEDSGQPTIHFKCNTCAAVSPHVYFQAWVCTNPNCVVFGKTPGGGKLHGPLEYKPEFLRLRPERKFPNGFDTTLVLQPGEDAGYVCGFHCEDCGRISSRFEWGKYQCATCEFTLPVDHEVQLASSLRARVSVPGDLASQIYKLDANSRICALPPKKCSKGVCLSFSLPENCGFIHLIRGSGVEADGIFRLYQEQARSGQLTFRRWPMKRHMTKGQQLSNYFSQNTGEEYQYVAGSGETVPFHEAATAVIHAREFIRDRVKSALGKEVPFNEVLSVAYLKSQSMGFHGDDEKGLGPVIAALSLGAPALMYFRETSKHSSSHKHRKELTLLLEHGSVLVMEGECFQKRYQHTVIPFDFRIAATARFIGPENSQVYKRATKARM</sequence>
<feature type="region of interest" description="Disordered" evidence="2">
    <location>
        <begin position="109"/>
        <end position="162"/>
    </location>
</feature>
<dbReference type="GO" id="GO:0051747">
    <property type="term" value="F:cytosine C-5 DNA demethylase activity"/>
    <property type="evidence" value="ECO:0007669"/>
    <property type="project" value="TreeGrafter"/>
</dbReference>
<dbReference type="EMBL" id="JARKIF010000001">
    <property type="protein sequence ID" value="KAJ7650975.1"/>
    <property type="molecule type" value="Genomic_DNA"/>
</dbReference>
<name>A0AAD7CKD5_9AGAR</name>
<evidence type="ECO:0000259" key="3">
    <source>
        <dbReference type="Pfam" id="PF13532"/>
    </source>
</evidence>
<feature type="binding site" evidence="1">
    <location>
        <position position="796"/>
    </location>
    <ligand>
        <name>2-oxoglutarate</name>
        <dbReference type="ChEBI" id="CHEBI:16810"/>
    </ligand>
</feature>
<accession>A0AAD7CKD5</accession>
<dbReference type="InterPro" id="IPR037151">
    <property type="entry name" value="AlkB-like_sf"/>
</dbReference>
<evidence type="ECO:0000256" key="2">
    <source>
        <dbReference type="SAM" id="MobiDB-lite"/>
    </source>
</evidence>
<feature type="domain" description="Alpha-ketoglutarate-dependent dioxygenase AlkB-like" evidence="3">
    <location>
        <begin position="651"/>
        <end position="800"/>
    </location>
</feature>
<dbReference type="Gene3D" id="2.60.120.590">
    <property type="entry name" value="Alpha-ketoglutarate-dependent dioxygenase AlkB-like"/>
    <property type="match status" value="1"/>
</dbReference>
<proteinExistence type="predicted"/>
<dbReference type="GO" id="GO:0008198">
    <property type="term" value="F:ferrous iron binding"/>
    <property type="evidence" value="ECO:0007669"/>
    <property type="project" value="TreeGrafter"/>
</dbReference>
<feature type="binding site" evidence="1">
    <location>
        <position position="724"/>
    </location>
    <ligand>
        <name>2-oxoglutarate</name>
        <dbReference type="ChEBI" id="CHEBI:16810"/>
    </ligand>
</feature>